<gene>
    <name evidence="3" type="primary">LOC136079260</name>
</gene>
<dbReference type="RefSeq" id="XP_065651058.1">
    <property type="nucleotide sequence ID" value="XM_065794986.1"/>
</dbReference>
<dbReference type="PANTHER" id="PTHR21301:SF10">
    <property type="entry name" value="REVERSE TRANSCRIPTASE DOMAIN-CONTAINING PROTEIN"/>
    <property type="match status" value="1"/>
</dbReference>
<reference evidence="3" key="1">
    <citation type="submission" date="2025-08" db="UniProtKB">
        <authorList>
            <consortium name="RefSeq"/>
        </authorList>
    </citation>
    <scope>IDENTIFICATION</scope>
</reference>
<protein>
    <submittedName>
        <fullName evidence="3">Uncharacterized protein LOC136079260</fullName>
    </submittedName>
</protein>
<keyword evidence="2" id="KW-1185">Reference proteome</keyword>
<dbReference type="Proteomes" id="UP001652625">
    <property type="component" value="Chromosome 04"/>
</dbReference>
<evidence type="ECO:0000313" key="3">
    <source>
        <dbReference type="RefSeq" id="XP_065651058.1"/>
    </source>
</evidence>
<dbReference type="PROSITE" id="PS50164">
    <property type="entry name" value="GIY_YIG"/>
    <property type="match status" value="1"/>
</dbReference>
<evidence type="ECO:0000313" key="2">
    <source>
        <dbReference type="Proteomes" id="UP001652625"/>
    </source>
</evidence>
<dbReference type="PANTHER" id="PTHR21301">
    <property type="entry name" value="REVERSE TRANSCRIPTASE"/>
    <property type="match status" value="1"/>
</dbReference>
<name>A0ABM4BPJ4_HYDVU</name>
<accession>A0ABM4BPJ4</accession>
<dbReference type="InterPro" id="IPR058912">
    <property type="entry name" value="HTH_animal"/>
</dbReference>
<evidence type="ECO:0000259" key="1">
    <source>
        <dbReference type="PROSITE" id="PS50164"/>
    </source>
</evidence>
<dbReference type="InterPro" id="IPR000305">
    <property type="entry name" value="GIY-YIG_endonuc"/>
</dbReference>
<dbReference type="GeneID" id="136079260"/>
<proteinExistence type="predicted"/>
<feature type="domain" description="GIY-YIG" evidence="1">
    <location>
        <begin position="643"/>
        <end position="735"/>
    </location>
</feature>
<dbReference type="Pfam" id="PF26215">
    <property type="entry name" value="HTH_animal"/>
    <property type="match status" value="1"/>
</dbReference>
<sequence length="761" mass="87724">MVEYRKKLLIIAKNDAKKRFYQSKRMVIELSNAIKSIVKPDDMLNIERITDKSRKIKFEQTKQHLIRKFNFLNNYNKNNSIKKFNSLNTISIPPTNLIKNPILNLSNISISREQENLLSLGPQFIPTQNKIPFIDIITSTEECALNIEKNVNVERAEFLRQNVSKTLTKYLRVKINSNISKNQRLAINELKNSTNIKLYPFDKGNGFAILNSESAIQKIKQQLGNCAISTVDPTQKFLNLIQRTLSKLKKDKKLDKKTYGKIYSSDAIPPRLYGCIKAHKSEKGYPMRIIVSTIGTPPHKLSQHLVEIIQPTLNKNECHVKNSFSFVSTAKEWFINDEVQVSFDVINLYPSVPLDKATVTIIDMLNKDRDDLIQRTKLSLVDIHKLIDLCISKCYFLWEDKVYILKNSGPIGLSIMVVLSEAYLQHIESNAIQQALNLNIAPKSYKRYVDDSHARFNNIDDANSFLTLLNSQDKSIQYTCEYENAQHQLNFLDICISTNHSLHKYEFSIHRKDAITNVLIKPKSCISPNIAVSIFKGFLARAYKICSEHNIQDEINFLIKVFTENGHSYKQYSDIAKNYKYSTNKSSSQKIDTKNLVILPWIPKLSLVLRREFRKVGVKTVFRFGNPLINILCRNKSKLPPNSHPGVYQLNCTCGSCYIGETRKKISTRIQEHKNNVIKANWETSGIVEHSQHCNGKINWENPKTLSVISNNYTRKIREAIEIQRVQCSKPKENVLNRDNGNLVMTHHWKPFFVKLKMLNI</sequence>
<organism evidence="2 3">
    <name type="scientific">Hydra vulgaris</name>
    <name type="common">Hydra</name>
    <name type="synonym">Hydra attenuata</name>
    <dbReference type="NCBI Taxonomy" id="6087"/>
    <lineage>
        <taxon>Eukaryota</taxon>
        <taxon>Metazoa</taxon>
        <taxon>Cnidaria</taxon>
        <taxon>Hydrozoa</taxon>
        <taxon>Hydroidolina</taxon>
        <taxon>Anthoathecata</taxon>
        <taxon>Aplanulata</taxon>
        <taxon>Hydridae</taxon>
        <taxon>Hydra</taxon>
    </lineage>
</organism>